<dbReference type="InterPro" id="IPR025455">
    <property type="entry name" value="DUF4276"/>
</dbReference>
<keyword evidence="2" id="KW-1185">Reference proteome</keyword>
<dbReference type="Pfam" id="PF14103">
    <property type="entry name" value="DUF4276"/>
    <property type="match status" value="1"/>
</dbReference>
<dbReference type="RefSeq" id="WP_200237418.1">
    <property type="nucleotide sequence ID" value="NZ_NRRY01000002.1"/>
</dbReference>
<dbReference type="Proteomes" id="UP001138768">
    <property type="component" value="Unassembled WGS sequence"/>
</dbReference>
<reference evidence="1 2" key="1">
    <citation type="journal article" date="2020" name="Microorganisms">
        <title>Osmotic Adaptation and Compatible Solute Biosynthesis of Phototrophic Bacteria as Revealed from Genome Analyses.</title>
        <authorList>
            <person name="Imhoff J.F."/>
            <person name="Rahn T."/>
            <person name="Kunzel S."/>
            <person name="Keller A."/>
            <person name="Neulinger S.C."/>
        </authorList>
    </citation>
    <scope>NUCLEOTIDE SEQUENCE [LARGE SCALE GENOMIC DNA]</scope>
    <source>
        <strain evidence="1 2">DSM 25653</strain>
    </source>
</reference>
<protein>
    <recommendedName>
        <fullName evidence="3">DUF4276 family protein</fullName>
    </recommendedName>
</protein>
<accession>A0A9X0W5G8</accession>
<gene>
    <name evidence="1" type="ORF">CKO42_01610</name>
</gene>
<evidence type="ECO:0000313" key="2">
    <source>
        <dbReference type="Proteomes" id="UP001138768"/>
    </source>
</evidence>
<dbReference type="EMBL" id="NRRY01000002">
    <property type="protein sequence ID" value="MBK1617166.1"/>
    <property type="molecule type" value="Genomic_DNA"/>
</dbReference>
<dbReference type="AlphaFoldDB" id="A0A9X0W5G8"/>
<comment type="caution">
    <text evidence="1">The sequence shown here is derived from an EMBL/GenBank/DDBJ whole genome shotgun (WGS) entry which is preliminary data.</text>
</comment>
<name>A0A9X0W5G8_9GAMM</name>
<sequence length="187" mass="20934">MTHLVFFLEEPSAKELLQGILPKVLPEQYTTQFVVFEGKQDLEKRLPIRLRAWRYPKSQFIVMRDQDSGDCKAIKSSLVATCCAAGQPSALVRIACRELESFYLGDLAAVGRAIGPRNLAKQDRSAKYRESDRLPNAAQELKRLAPTYQKVAGSRAIGRELNPSTNRSRSFNVLITGIQRLAGAERL</sequence>
<proteinExistence type="predicted"/>
<evidence type="ECO:0008006" key="3">
    <source>
        <dbReference type="Google" id="ProtNLM"/>
    </source>
</evidence>
<organism evidence="1 2">
    <name type="scientific">Lamprobacter modestohalophilus</name>
    <dbReference type="NCBI Taxonomy" id="1064514"/>
    <lineage>
        <taxon>Bacteria</taxon>
        <taxon>Pseudomonadati</taxon>
        <taxon>Pseudomonadota</taxon>
        <taxon>Gammaproteobacteria</taxon>
        <taxon>Chromatiales</taxon>
        <taxon>Chromatiaceae</taxon>
        <taxon>Lamprobacter</taxon>
    </lineage>
</organism>
<evidence type="ECO:0000313" key="1">
    <source>
        <dbReference type="EMBL" id="MBK1617166.1"/>
    </source>
</evidence>